<feature type="compositionally biased region" description="Low complexity" evidence="1">
    <location>
        <begin position="19"/>
        <end position="28"/>
    </location>
</feature>
<organism evidence="2 3">
    <name type="scientific">Portunus trituberculatus</name>
    <name type="common">Swimming crab</name>
    <name type="synonym">Neptunus trituberculatus</name>
    <dbReference type="NCBI Taxonomy" id="210409"/>
    <lineage>
        <taxon>Eukaryota</taxon>
        <taxon>Metazoa</taxon>
        <taxon>Ecdysozoa</taxon>
        <taxon>Arthropoda</taxon>
        <taxon>Crustacea</taxon>
        <taxon>Multicrustacea</taxon>
        <taxon>Malacostraca</taxon>
        <taxon>Eumalacostraca</taxon>
        <taxon>Eucarida</taxon>
        <taxon>Decapoda</taxon>
        <taxon>Pleocyemata</taxon>
        <taxon>Brachyura</taxon>
        <taxon>Eubrachyura</taxon>
        <taxon>Portunoidea</taxon>
        <taxon>Portunidae</taxon>
        <taxon>Portuninae</taxon>
        <taxon>Portunus</taxon>
    </lineage>
</organism>
<reference evidence="2 3" key="1">
    <citation type="submission" date="2019-05" db="EMBL/GenBank/DDBJ databases">
        <title>Another draft genome of Portunus trituberculatus and its Hox gene families provides insights of decapod evolution.</title>
        <authorList>
            <person name="Jeong J.-H."/>
            <person name="Song I."/>
            <person name="Kim S."/>
            <person name="Choi T."/>
            <person name="Kim D."/>
            <person name="Ryu S."/>
            <person name="Kim W."/>
        </authorList>
    </citation>
    <scope>NUCLEOTIDE SEQUENCE [LARGE SCALE GENOMIC DNA]</scope>
    <source>
        <tissue evidence="2">Muscle</tissue>
    </source>
</reference>
<dbReference type="AlphaFoldDB" id="A0A5B7CP05"/>
<evidence type="ECO:0000313" key="3">
    <source>
        <dbReference type="Proteomes" id="UP000324222"/>
    </source>
</evidence>
<evidence type="ECO:0000256" key="1">
    <source>
        <dbReference type="SAM" id="MobiDB-lite"/>
    </source>
</evidence>
<feature type="compositionally biased region" description="Polar residues" evidence="1">
    <location>
        <begin position="75"/>
        <end position="90"/>
    </location>
</feature>
<dbReference type="Proteomes" id="UP000324222">
    <property type="component" value="Unassembled WGS sequence"/>
</dbReference>
<comment type="caution">
    <text evidence="2">The sequence shown here is derived from an EMBL/GenBank/DDBJ whole genome shotgun (WGS) entry which is preliminary data.</text>
</comment>
<accession>A0A5B7CP05</accession>
<proteinExistence type="predicted"/>
<dbReference type="EMBL" id="VSRR010000151">
    <property type="protein sequence ID" value="MPC11210.1"/>
    <property type="molecule type" value="Genomic_DNA"/>
</dbReference>
<feature type="region of interest" description="Disordered" evidence="1">
    <location>
        <begin position="1"/>
        <end position="90"/>
    </location>
</feature>
<keyword evidence="3" id="KW-1185">Reference proteome</keyword>
<gene>
    <name evidence="2" type="ORF">E2C01_003870</name>
</gene>
<protein>
    <submittedName>
        <fullName evidence="2">Uncharacterized protein</fullName>
    </submittedName>
</protein>
<sequence>MAGKKCFSQMSTEWRAHSTSRQPSSSRRTSQKRTEKITTIQETVKPTPANHDPAWPEASPVLHPPSPHAGGTVTGAESNTCLTKSLNAEV</sequence>
<evidence type="ECO:0000313" key="2">
    <source>
        <dbReference type="EMBL" id="MPC11210.1"/>
    </source>
</evidence>
<name>A0A5B7CP05_PORTR</name>